<dbReference type="RefSeq" id="WP_154078021.1">
    <property type="nucleotide sequence ID" value="NZ_CP045929.1"/>
</dbReference>
<feature type="transmembrane region" description="Helical" evidence="1">
    <location>
        <begin position="77"/>
        <end position="94"/>
    </location>
</feature>
<keyword evidence="3" id="KW-1185">Reference proteome</keyword>
<keyword evidence="1" id="KW-1133">Transmembrane helix</keyword>
<keyword evidence="1" id="KW-0812">Transmembrane</keyword>
<dbReference type="KEGG" id="sace:GIY23_19745"/>
<organism evidence="2 3">
    <name type="scientific">Allosaccharopolyspora coralli</name>
    <dbReference type="NCBI Taxonomy" id="2665642"/>
    <lineage>
        <taxon>Bacteria</taxon>
        <taxon>Bacillati</taxon>
        <taxon>Actinomycetota</taxon>
        <taxon>Actinomycetes</taxon>
        <taxon>Pseudonocardiales</taxon>
        <taxon>Pseudonocardiaceae</taxon>
        <taxon>Allosaccharopolyspora</taxon>
    </lineage>
</organism>
<evidence type="ECO:0000256" key="1">
    <source>
        <dbReference type="SAM" id="Phobius"/>
    </source>
</evidence>
<dbReference type="AlphaFoldDB" id="A0A5Q3QIT8"/>
<protein>
    <submittedName>
        <fullName evidence="2">Uncharacterized protein</fullName>
    </submittedName>
</protein>
<dbReference type="EMBL" id="CP045929">
    <property type="protein sequence ID" value="QGK71445.1"/>
    <property type="molecule type" value="Genomic_DNA"/>
</dbReference>
<evidence type="ECO:0000313" key="3">
    <source>
        <dbReference type="Proteomes" id="UP000371041"/>
    </source>
</evidence>
<proteinExistence type="predicted"/>
<keyword evidence="1" id="KW-0472">Membrane</keyword>
<dbReference type="Proteomes" id="UP000371041">
    <property type="component" value="Chromosome"/>
</dbReference>
<accession>A0A5Q3QIT8</accession>
<reference evidence="3" key="1">
    <citation type="submission" date="2019-11" db="EMBL/GenBank/DDBJ databases">
        <title>The complete genome sequence of Saccharopolyspora sp. E2A.</title>
        <authorList>
            <person name="Zhang G."/>
        </authorList>
    </citation>
    <scope>NUCLEOTIDE SEQUENCE [LARGE SCALE GENOMIC DNA]</scope>
    <source>
        <strain evidence="3">E2A</strain>
    </source>
</reference>
<feature type="transmembrane region" description="Helical" evidence="1">
    <location>
        <begin position="6"/>
        <end position="31"/>
    </location>
</feature>
<evidence type="ECO:0000313" key="2">
    <source>
        <dbReference type="EMBL" id="QGK71445.1"/>
    </source>
</evidence>
<feature type="transmembrane region" description="Helical" evidence="1">
    <location>
        <begin position="52"/>
        <end position="71"/>
    </location>
</feature>
<gene>
    <name evidence="2" type="ORF">GIY23_19745</name>
</gene>
<sequence>MLGGVVDLIALVVTLVALLAALGHGGYLALLQSSAKQRPGGQPAVEFAKKRAPIAGGALAVALLALLIQTGGVPADIFAMLLGGGAGATSVAALQTTQKRFRTGEY</sequence>
<name>A0A5Q3QIT8_9PSEU</name>